<dbReference type="GO" id="GO:0045252">
    <property type="term" value="C:oxoglutarate dehydrogenase complex"/>
    <property type="evidence" value="ECO:0007669"/>
    <property type="project" value="TreeGrafter"/>
</dbReference>
<feature type="binding site" evidence="7">
    <location>
        <position position="55"/>
    </location>
    <ligand>
        <name>FAD</name>
        <dbReference type="ChEBI" id="CHEBI:57692"/>
    </ligand>
</feature>
<feature type="domain" description="FAD/NAD(P)-binding" evidence="9">
    <location>
        <begin position="9"/>
        <end position="338"/>
    </location>
</feature>
<protein>
    <submittedName>
        <fullName evidence="10">NAD(P)/FAD-dependent oxidoreductase</fullName>
    </submittedName>
</protein>
<dbReference type="InterPro" id="IPR023753">
    <property type="entry name" value="FAD/NAD-binding_dom"/>
</dbReference>
<dbReference type="SUPFAM" id="SSF55424">
    <property type="entry name" value="FAD/NAD-linked reductases, dimerisation (C-terminal) domain"/>
    <property type="match status" value="1"/>
</dbReference>
<dbReference type="InterPro" id="IPR050151">
    <property type="entry name" value="Class-I_Pyr_Nuc-Dis_Oxidored"/>
</dbReference>
<feature type="binding site" evidence="7">
    <location>
        <begin position="155"/>
        <end position="157"/>
    </location>
    <ligand>
        <name>FAD</name>
        <dbReference type="ChEBI" id="CHEBI:57692"/>
    </ligand>
</feature>
<dbReference type="Pfam" id="PF07992">
    <property type="entry name" value="Pyr_redox_2"/>
    <property type="match status" value="1"/>
</dbReference>
<gene>
    <name evidence="10" type="ORF">MRX98_01365</name>
</gene>
<dbReference type="GO" id="GO:0006103">
    <property type="term" value="P:2-oxoglutarate metabolic process"/>
    <property type="evidence" value="ECO:0007669"/>
    <property type="project" value="TreeGrafter"/>
</dbReference>
<evidence type="ECO:0000313" key="11">
    <source>
        <dbReference type="Proteomes" id="UP001165427"/>
    </source>
</evidence>
<dbReference type="InterPro" id="IPR016156">
    <property type="entry name" value="FAD/NAD-linked_Rdtase_dimer_sf"/>
</dbReference>
<keyword evidence="2" id="KW-0285">Flavoprotein</keyword>
<dbReference type="PIRSF" id="PIRSF000350">
    <property type="entry name" value="Mercury_reductase_MerA"/>
    <property type="match status" value="1"/>
</dbReference>
<comment type="cofactor">
    <cofactor evidence="7">
        <name>FAD</name>
        <dbReference type="ChEBI" id="CHEBI:57692"/>
    </cofactor>
    <text evidence="7">Binds 1 FAD per subunit.</text>
</comment>
<dbReference type="GO" id="GO:0050660">
    <property type="term" value="F:flavin adenine dinucleotide binding"/>
    <property type="evidence" value="ECO:0007669"/>
    <property type="project" value="TreeGrafter"/>
</dbReference>
<feature type="binding site" evidence="7">
    <location>
        <position position="126"/>
    </location>
    <ligand>
        <name>FAD</name>
        <dbReference type="ChEBI" id="CHEBI:57692"/>
    </ligand>
</feature>
<evidence type="ECO:0000256" key="5">
    <source>
        <dbReference type="ARBA" id="ARBA00023027"/>
    </source>
</evidence>
<evidence type="ECO:0000256" key="7">
    <source>
        <dbReference type="PIRSR" id="PIRSR000350-3"/>
    </source>
</evidence>
<keyword evidence="11" id="KW-1185">Reference proteome</keyword>
<dbReference type="PRINTS" id="PR00411">
    <property type="entry name" value="PNDRDTASEI"/>
</dbReference>
<dbReference type="InterPro" id="IPR036188">
    <property type="entry name" value="FAD/NAD-bd_sf"/>
</dbReference>
<dbReference type="PANTHER" id="PTHR22912">
    <property type="entry name" value="DISULFIDE OXIDOREDUCTASE"/>
    <property type="match status" value="1"/>
</dbReference>
<dbReference type="Gene3D" id="3.30.390.30">
    <property type="match status" value="1"/>
</dbReference>
<feature type="domain" description="Pyridine nucleotide-disulphide oxidoreductase dimerisation" evidence="8">
    <location>
        <begin position="360"/>
        <end position="467"/>
    </location>
</feature>
<keyword evidence="4" id="KW-0560">Oxidoreductase</keyword>
<comment type="similarity">
    <text evidence="1">Belongs to the class-I pyridine nucleotide-disulfide oxidoreductase family.</text>
</comment>
<evidence type="ECO:0000259" key="8">
    <source>
        <dbReference type="Pfam" id="PF02852"/>
    </source>
</evidence>
<evidence type="ECO:0000256" key="3">
    <source>
        <dbReference type="ARBA" id="ARBA00022827"/>
    </source>
</evidence>
<keyword evidence="3 7" id="KW-0274">FAD</keyword>
<dbReference type="InterPro" id="IPR004099">
    <property type="entry name" value="Pyr_nucl-diS_OxRdtase_dimer"/>
</dbReference>
<evidence type="ECO:0000256" key="2">
    <source>
        <dbReference type="ARBA" id="ARBA00022630"/>
    </source>
</evidence>
<dbReference type="RefSeq" id="WP_246902354.1">
    <property type="nucleotide sequence ID" value="NZ_JALJRB010000001.1"/>
</dbReference>
<reference evidence="10" key="1">
    <citation type="submission" date="2022-04" db="EMBL/GenBank/DDBJ databases">
        <title>Desulfatitalea alkaliphila sp. nov., a novel anaerobic sulfate-reducing bacterium isolated from terrestrial mud volcano, Taman Peninsula, Russia.</title>
        <authorList>
            <person name="Khomyakova M.A."/>
            <person name="Merkel A.Y."/>
            <person name="Slobodkin A.I."/>
        </authorList>
    </citation>
    <scope>NUCLEOTIDE SEQUENCE</scope>
    <source>
        <strain evidence="10">M08but</strain>
    </source>
</reference>
<feature type="binding site" evidence="7">
    <location>
        <begin position="192"/>
        <end position="199"/>
    </location>
    <ligand>
        <name>NAD(+)</name>
        <dbReference type="ChEBI" id="CHEBI:57540"/>
    </ligand>
</feature>
<feature type="binding site" evidence="7">
    <location>
        <position position="284"/>
    </location>
    <ligand>
        <name>NAD(+)</name>
        <dbReference type="ChEBI" id="CHEBI:57540"/>
    </ligand>
</feature>
<keyword evidence="5 7" id="KW-0520">NAD</keyword>
<dbReference type="PRINTS" id="PR00368">
    <property type="entry name" value="FADPNR"/>
</dbReference>
<feature type="binding site" evidence="7">
    <location>
        <position position="324"/>
    </location>
    <ligand>
        <name>FAD</name>
        <dbReference type="ChEBI" id="CHEBI:57692"/>
    </ligand>
</feature>
<dbReference type="InterPro" id="IPR001100">
    <property type="entry name" value="Pyr_nuc-diS_OxRdtase"/>
</dbReference>
<evidence type="ECO:0000256" key="6">
    <source>
        <dbReference type="PIRSR" id="PIRSR000350-2"/>
    </source>
</evidence>
<keyword evidence="7" id="KW-0547">Nucleotide-binding</keyword>
<dbReference type="EMBL" id="JALJRB010000001">
    <property type="protein sequence ID" value="MCJ8499208.1"/>
    <property type="molecule type" value="Genomic_DNA"/>
</dbReference>
<evidence type="ECO:0000259" key="9">
    <source>
        <dbReference type="Pfam" id="PF07992"/>
    </source>
</evidence>
<accession>A0AA41R4L4</accession>
<dbReference type="AlphaFoldDB" id="A0AA41R4L4"/>
<evidence type="ECO:0000256" key="1">
    <source>
        <dbReference type="ARBA" id="ARBA00007532"/>
    </source>
</evidence>
<dbReference type="SUPFAM" id="SSF51905">
    <property type="entry name" value="FAD/NAD(P)-binding domain"/>
    <property type="match status" value="1"/>
</dbReference>
<dbReference type="FunFam" id="3.30.390.30:FF:000001">
    <property type="entry name" value="Dihydrolipoyl dehydrogenase"/>
    <property type="match status" value="1"/>
</dbReference>
<dbReference type="Gene3D" id="3.50.50.60">
    <property type="entry name" value="FAD/NAD(P)-binding domain"/>
    <property type="match status" value="2"/>
</dbReference>
<evidence type="ECO:0000256" key="4">
    <source>
        <dbReference type="ARBA" id="ARBA00023002"/>
    </source>
</evidence>
<dbReference type="GO" id="GO:0004148">
    <property type="term" value="F:dihydrolipoyl dehydrogenase (NADH) activity"/>
    <property type="evidence" value="ECO:0007669"/>
    <property type="project" value="TreeGrafter"/>
</dbReference>
<dbReference type="Proteomes" id="UP001165427">
    <property type="component" value="Unassembled WGS sequence"/>
</dbReference>
<name>A0AA41R4L4_9BACT</name>
<proteinExistence type="inferred from homology"/>
<comment type="caution">
    <text evidence="10">The sequence shown here is derived from an EMBL/GenBank/DDBJ whole genome shotgun (WGS) entry which is preliminary data.</text>
</comment>
<sequence>MSTAPFAPFDLCIIGAGPGGFAGAMRAVDAGRRVCLIEADEIGGTGVKWGALASKTMWELAKDYAVAAKRDRGYRCRDLQVSYSAVRATVMTAIEEKQQQMRRQLAVFAEGRRTAPGSIAYLQGRGRLAGDDRVAIALNDGTEREIRADNILIVTGSKPRRFAHIPVDQQRIFDSDGILDLQRFPPRLMIIGAGVTGCEYATIFSNFGQTKVFLVDHQEMILPYEDTDVSAFVSRNLEHSGVTILHSARLRDIDQNSDHLEVALDFADGNETVVAVDAVLISIGRDPNTRGLGLASAGIVPDAAGFLDCDADCRVRGRIYAAGDVTHRPALVNMAVMESRHAVKHMFRLPTRPLSFPNMSTVMFFNPAVAAVGLNEKGCRQRGLTYRVATYTNALLPRAIAMRATRGFVKIIVSDDDQQKILGMRAAGPQVSSTIMTIALLIDQDMDVREVVGSMFPHPTMSEVIQECLRLLMGKSIYKPEAFPDHLTIRRWHPTP</sequence>
<feature type="active site" description="Proton acceptor" evidence="6">
    <location>
        <position position="458"/>
    </location>
</feature>
<evidence type="ECO:0000313" key="10">
    <source>
        <dbReference type="EMBL" id="MCJ8499208.1"/>
    </source>
</evidence>
<organism evidence="10 11">
    <name type="scientific">Desulfatitalea alkaliphila</name>
    <dbReference type="NCBI Taxonomy" id="2929485"/>
    <lineage>
        <taxon>Bacteria</taxon>
        <taxon>Pseudomonadati</taxon>
        <taxon>Thermodesulfobacteriota</taxon>
        <taxon>Desulfobacteria</taxon>
        <taxon>Desulfobacterales</taxon>
        <taxon>Desulfosarcinaceae</taxon>
        <taxon>Desulfatitalea</taxon>
    </lineage>
</organism>
<dbReference type="Pfam" id="PF02852">
    <property type="entry name" value="Pyr_redox_dim"/>
    <property type="match status" value="1"/>
</dbReference>
<dbReference type="PANTHER" id="PTHR22912:SF103">
    <property type="entry name" value="DEHYDROGENASE, PUTATIVE-RELATED"/>
    <property type="match status" value="1"/>
</dbReference>